<keyword evidence="11" id="KW-1185">Reference proteome</keyword>
<evidence type="ECO:0000256" key="2">
    <source>
        <dbReference type="ARBA" id="ARBA00004186"/>
    </source>
</evidence>
<name>A0AA36G0W5_9BILA</name>
<dbReference type="GO" id="GO:0032133">
    <property type="term" value="C:chromosome passenger complex"/>
    <property type="evidence" value="ECO:0007669"/>
    <property type="project" value="TreeGrafter"/>
</dbReference>
<dbReference type="GO" id="GO:0000281">
    <property type="term" value="P:mitotic cytokinesis"/>
    <property type="evidence" value="ECO:0007669"/>
    <property type="project" value="TreeGrafter"/>
</dbReference>
<keyword evidence="4" id="KW-0963">Cytoplasm</keyword>
<reference evidence="10" key="1">
    <citation type="submission" date="2023-06" db="EMBL/GenBank/DDBJ databases">
        <authorList>
            <person name="Delattre M."/>
        </authorList>
    </citation>
    <scope>NUCLEOTIDE SEQUENCE</scope>
    <source>
        <strain evidence="10">AF72</strain>
    </source>
</reference>
<feature type="compositionally biased region" description="Basic and acidic residues" evidence="8">
    <location>
        <begin position="151"/>
        <end position="195"/>
    </location>
</feature>
<feature type="region of interest" description="Disordered" evidence="8">
    <location>
        <begin position="129"/>
        <end position="421"/>
    </location>
</feature>
<proteinExistence type="inferred from homology"/>
<dbReference type="AlphaFoldDB" id="A0AA36G0W5"/>
<feature type="compositionally biased region" description="Acidic residues" evidence="8">
    <location>
        <begin position="399"/>
        <end position="415"/>
    </location>
</feature>
<comment type="caution">
    <text evidence="10">The sequence shown here is derived from an EMBL/GenBank/DDBJ whole genome shotgun (WGS) entry which is preliminary data.</text>
</comment>
<feature type="compositionally biased region" description="Polar residues" evidence="8">
    <location>
        <begin position="129"/>
        <end position="139"/>
    </location>
</feature>
<keyword evidence="5" id="KW-0159">Chromosome partition</keyword>
<dbReference type="Pfam" id="PF03941">
    <property type="entry name" value="INCENP_ARK-bind"/>
    <property type="match status" value="1"/>
</dbReference>
<protein>
    <recommendedName>
        <fullName evidence="9">Inner centromere protein ARK-binding domain-containing protein</fullName>
    </recommendedName>
</protein>
<dbReference type="GO" id="GO:0051310">
    <property type="term" value="P:metaphase chromosome alignment"/>
    <property type="evidence" value="ECO:0007669"/>
    <property type="project" value="TreeGrafter"/>
</dbReference>
<evidence type="ECO:0000259" key="9">
    <source>
        <dbReference type="Pfam" id="PF03941"/>
    </source>
</evidence>
<comment type="similarity">
    <text evidence="3">Belongs to the INCENP family.</text>
</comment>
<dbReference type="GO" id="GO:0051257">
    <property type="term" value="P:meiotic spindle midzone assembly"/>
    <property type="evidence" value="ECO:0007669"/>
    <property type="project" value="TreeGrafter"/>
</dbReference>
<feature type="compositionally biased region" description="Basic and acidic residues" evidence="8">
    <location>
        <begin position="309"/>
        <end position="322"/>
    </location>
</feature>
<evidence type="ECO:0000256" key="5">
    <source>
        <dbReference type="ARBA" id="ARBA00022829"/>
    </source>
</evidence>
<dbReference type="PANTHER" id="PTHR13142:SF1">
    <property type="entry name" value="INNER CENTROMERE PROTEIN"/>
    <property type="match status" value="1"/>
</dbReference>
<evidence type="ECO:0000313" key="11">
    <source>
        <dbReference type="Proteomes" id="UP001177023"/>
    </source>
</evidence>
<feature type="non-terminal residue" evidence="10">
    <location>
        <position position="502"/>
    </location>
</feature>
<feature type="compositionally biased region" description="Basic and acidic residues" evidence="8">
    <location>
        <begin position="348"/>
        <end position="357"/>
    </location>
</feature>
<dbReference type="PANTHER" id="PTHR13142">
    <property type="entry name" value="INNER CENTROMERE PROTEIN"/>
    <property type="match status" value="1"/>
</dbReference>
<dbReference type="EMBL" id="CATQJA010002630">
    <property type="protein sequence ID" value="CAJ0574454.1"/>
    <property type="molecule type" value="Genomic_DNA"/>
</dbReference>
<sequence length="502" mass="57385">MRTHCALTDAMDQQGWGMGEKLAGLPPRLHQLIKDRLITLKQRQQELGPAPRAFRVGRRARPIVHLDDLLDQFGVTDQERQDSGIRDLTRSMARARLTRTNTPTRATPGRNATPTRTPLARLGQNLFTGTPTNHNQPRTPVSAGRAVQQKTDLERADRLKQEQLQERSERIRLDNEKKQEAAKARKQQIEDERLAKLRAKGTPMMGRAKELQSPRVPLKKALFTEESDDEPIHHVTHATSAKRSSPRRKPARTEYLDTSSDDEDEPQRRRGPIQQTPAGEKKPVIEVVMQEAESEEDHPMEQDEDEHEVEQFDLDKQVKLEEQPSFASPPEEQMVADDEGVEEDEEELRAQENKAMELETPPPRRPSTMKKALSMHTQDNKKEATPEEPKEEKKRLTEDNYDIDDLNSGDETDDEDKPRKKIPAWATGNALRNCVRSQSMLAFDYKTYFGPTQEVDLSKIFGVKEFKPRSSSAVWESPINRPRPGFSTLDASQVVEMDEYED</sequence>
<dbReference type="GO" id="GO:0000776">
    <property type="term" value="C:kinetochore"/>
    <property type="evidence" value="ECO:0007669"/>
    <property type="project" value="TreeGrafter"/>
</dbReference>
<dbReference type="GO" id="GO:0005634">
    <property type="term" value="C:nucleus"/>
    <property type="evidence" value="ECO:0007669"/>
    <property type="project" value="UniProtKB-SubCell"/>
</dbReference>
<keyword evidence="7" id="KW-0539">Nucleus</keyword>
<evidence type="ECO:0000256" key="1">
    <source>
        <dbReference type="ARBA" id="ARBA00004123"/>
    </source>
</evidence>
<dbReference type="GO" id="GO:0030496">
    <property type="term" value="C:midbody"/>
    <property type="evidence" value="ECO:0007669"/>
    <property type="project" value="TreeGrafter"/>
</dbReference>
<evidence type="ECO:0000313" key="10">
    <source>
        <dbReference type="EMBL" id="CAJ0574454.1"/>
    </source>
</evidence>
<evidence type="ECO:0000256" key="8">
    <source>
        <dbReference type="SAM" id="MobiDB-lite"/>
    </source>
</evidence>
<evidence type="ECO:0000256" key="4">
    <source>
        <dbReference type="ARBA" id="ARBA00022490"/>
    </source>
</evidence>
<dbReference type="GO" id="GO:1990385">
    <property type="term" value="C:meiotic spindle midzone"/>
    <property type="evidence" value="ECO:0007669"/>
    <property type="project" value="TreeGrafter"/>
</dbReference>
<comment type="subcellular location">
    <subcellularLocation>
        <location evidence="2">Cytoplasm</location>
        <location evidence="2">Cytoskeleton</location>
        <location evidence="2">Spindle</location>
    </subcellularLocation>
    <subcellularLocation>
        <location evidence="1">Nucleus</location>
    </subcellularLocation>
</comment>
<dbReference type="Gene3D" id="6.10.250.2990">
    <property type="match status" value="1"/>
</dbReference>
<keyword evidence="6" id="KW-0206">Cytoskeleton</keyword>
<dbReference type="Proteomes" id="UP001177023">
    <property type="component" value="Unassembled WGS sequence"/>
</dbReference>
<feature type="compositionally biased region" description="Acidic residues" evidence="8">
    <location>
        <begin position="292"/>
        <end position="308"/>
    </location>
</feature>
<feature type="compositionally biased region" description="Basic and acidic residues" evidence="8">
    <location>
        <begin position="378"/>
        <end position="398"/>
    </location>
</feature>
<feature type="domain" description="Inner centromere protein ARK-binding" evidence="9">
    <location>
        <begin position="405"/>
        <end position="461"/>
    </location>
</feature>
<dbReference type="InterPro" id="IPR005635">
    <property type="entry name" value="Inner_centromere_prot_ARK-bd"/>
</dbReference>
<evidence type="ECO:0000256" key="6">
    <source>
        <dbReference type="ARBA" id="ARBA00023212"/>
    </source>
</evidence>
<accession>A0AA36G0W5</accession>
<evidence type="ECO:0000256" key="7">
    <source>
        <dbReference type="ARBA" id="ARBA00023242"/>
    </source>
</evidence>
<gene>
    <name evidence="10" type="ORF">MSPICULIGERA_LOCUS12787</name>
</gene>
<organism evidence="10 11">
    <name type="scientific">Mesorhabditis spiculigera</name>
    <dbReference type="NCBI Taxonomy" id="96644"/>
    <lineage>
        <taxon>Eukaryota</taxon>
        <taxon>Metazoa</taxon>
        <taxon>Ecdysozoa</taxon>
        <taxon>Nematoda</taxon>
        <taxon>Chromadorea</taxon>
        <taxon>Rhabditida</taxon>
        <taxon>Rhabditina</taxon>
        <taxon>Rhabditomorpha</taxon>
        <taxon>Rhabditoidea</taxon>
        <taxon>Rhabditidae</taxon>
        <taxon>Mesorhabditinae</taxon>
        <taxon>Mesorhabditis</taxon>
    </lineage>
</organism>
<feature type="compositionally biased region" description="Acidic residues" evidence="8">
    <location>
        <begin position="334"/>
        <end position="347"/>
    </location>
</feature>
<evidence type="ECO:0000256" key="3">
    <source>
        <dbReference type="ARBA" id="ARBA00010042"/>
    </source>
</evidence>